<dbReference type="InterPro" id="IPR009057">
    <property type="entry name" value="Homeodomain-like_sf"/>
</dbReference>
<gene>
    <name evidence="3" type="ORF">CARN2_1226</name>
</gene>
<name>E6PMT3_9ZZZZ</name>
<dbReference type="Gene3D" id="1.10.10.60">
    <property type="entry name" value="Homeodomain-like"/>
    <property type="match status" value="1"/>
</dbReference>
<organism evidence="3">
    <name type="scientific">mine drainage metagenome</name>
    <dbReference type="NCBI Taxonomy" id="410659"/>
    <lineage>
        <taxon>unclassified sequences</taxon>
        <taxon>metagenomes</taxon>
        <taxon>ecological metagenomes</taxon>
    </lineage>
</organism>
<reference evidence="3" key="1">
    <citation type="submission" date="2009-10" db="EMBL/GenBank/DDBJ databases">
        <title>Diversity of trophic interactions inside an arsenic-rich microbial ecosystem.</title>
        <authorList>
            <person name="Bertin P.N."/>
            <person name="Heinrich-Salmeron A."/>
            <person name="Pelletier E."/>
            <person name="Goulhen-Chollet F."/>
            <person name="Arsene-Ploetze F."/>
            <person name="Gallien S."/>
            <person name="Calteau A."/>
            <person name="Vallenet D."/>
            <person name="Casiot C."/>
            <person name="Chane-Woon-Ming B."/>
            <person name="Giloteaux L."/>
            <person name="Barakat M."/>
            <person name="Bonnefoy V."/>
            <person name="Bruneel O."/>
            <person name="Chandler M."/>
            <person name="Cleiss J."/>
            <person name="Duran R."/>
            <person name="Elbaz-Poulichet F."/>
            <person name="Fonknechten N."/>
            <person name="Lauga B."/>
            <person name="Mornico D."/>
            <person name="Ortet P."/>
            <person name="Schaeffer C."/>
            <person name="Siguier P."/>
            <person name="Alexander Thil Smith A."/>
            <person name="Van Dorsselaer A."/>
            <person name="Weissenbach J."/>
            <person name="Medigue C."/>
            <person name="Le Paslier D."/>
        </authorList>
    </citation>
    <scope>NUCLEOTIDE SEQUENCE</scope>
</reference>
<dbReference type="SUPFAM" id="SSF46689">
    <property type="entry name" value="Homeodomain-like"/>
    <property type="match status" value="1"/>
</dbReference>
<dbReference type="Pfam" id="PF02954">
    <property type="entry name" value="HTH_8"/>
    <property type="match status" value="1"/>
</dbReference>
<evidence type="ECO:0000313" key="3">
    <source>
        <dbReference type="EMBL" id="CBH96235.1"/>
    </source>
</evidence>
<comment type="caution">
    <text evidence="3">The sequence shown here is derived from an EMBL/GenBank/DDBJ whole genome shotgun (WGS) entry which is preliminary data.</text>
</comment>
<accession>E6PMT3</accession>
<dbReference type="AlphaFoldDB" id="E6PMT3"/>
<evidence type="ECO:0000256" key="1">
    <source>
        <dbReference type="SAM" id="MobiDB-lite"/>
    </source>
</evidence>
<dbReference type="PRINTS" id="PR01590">
    <property type="entry name" value="HTHFIS"/>
</dbReference>
<feature type="region of interest" description="Disordered" evidence="1">
    <location>
        <begin position="1"/>
        <end position="26"/>
    </location>
</feature>
<sequence>MPTAALPTQAAGMRPPAPAGDDDGVGHADITALLQRHRWNISHAAEALGISRNTLYRRMHRLGILAPRTK</sequence>
<feature type="domain" description="DNA binding HTH" evidence="2">
    <location>
        <begin position="30"/>
        <end position="61"/>
    </location>
</feature>
<dbReference type="InterPro" id="IPR002197">
    <property type="entry name" value="HTH_Fis"/>
</dbReference>
<dbReference type="EMBL" id="CABM01000022">
    <property type="protein sequence ID" value="CBH96235.1"/>
    <property type="molecule type" value="Genomic_DNA"/>
</dbReference>
<proteinExistence type="predicted"/>
<protein>
    <recommendedName>
        <fullName evidence="2">DNA binding HTH domain-containing protein</fullName>
    </recommendedName>
</protein>
<evidence type="ECO:0000259" key="2">
    <source>
        <dbReference type="Pfam" id="PF02954"/>
    </source>
</evidence>
<dbReference type="GO" id="GO:0043565">
    <property type="term" value="F:sequence-specific DNA binding"/>
    <property type="evidence" value="ECO:0007669"/>
    <property type="project" value="InterPro"/>
</dbReference>